<evidence type="ECO:0000256" key="2">
    <source>
        <dbReference type="ARBA" id="ARBA00010742"/>
    </source>
</evidence>
<dbReference type="PROSITE" id="PS51257">
    <property type="entry name" value="PROKAR_LIPOPROTEIN"/>
    <property type="match status" value="1"/>
</dbReference>
<proteinExistence type="inferred from homology"/>
<evidence type="ECO:0000256" key="4">
    <source>
        <dbReference type="SAM" id="SignalP"/>
    </source>
</evidence>
<feature type="chain" id="PRO_5001720996" evidence="4">
    <location>
        <begin position="32"/>
        <end position="357"/>
    </location>
</feature>
<dbReference type="EMBL" id="CAJC01000149">
    <property type="protein sequence ID" value="CCI53424.1"/>
    <property type="molecule type" value="Genomic_DNA"/>
</dbReference>
<dbReference type="PANTHER" id="PTHR30024">
    <property type="entry name" value="ALIPHATIC SULFONATES-BINDING PROTEIN-RELATED"/>
    <property type="match status" value="1"/>
</dbReference>
<evidence type="ECO:0000256" key="1">
    <source>
        <dbReference type="ARBA" id="ARBA00004418"/>
    </source>
</evidence>
<dbReference type="AlphaFoldDB" id="A0A077MA19"/>
<evidence type="ECO:0000259" key="5">
    <source>
        <dbReference type="SMART" id="SM00062"/>
    </source>
</evidence>
<dbReference type="Proteomes" id="UP000035720">
    <property type="component" value="Unassembled WGS sequence"/>
</dbReference>
<evidence type="ECO:0000256" key="3">
    <source>
        <dbReference type="ARBA" id="ARBA00022729"/>
    </source>
</evidence>
<gene>
    <name evidence="6" type="primary">tauA</name>
    <name evidence="6" type="ORF">BN13_390041</name>
</gene>
<dbReference type="PANTHER" id="PTHR30024:SF47">
    <property type="entry name" value="TAURINE-BINDING PERIPLASMIC PROTEIN"/>
    <property type="match status" value="1"/>
</dbReference>
<dbReference type="RefSeq" id="WP_235433970.1">
    <property type="nucleotide sequence ID" value="NZ_HF571038.1"/>
</dbReference>
<evidence type="ECO:0000313" key="7">
    <source>
        <dbReference type="Proteomes" id="UP000035720"/>
    </source>
</evidence>
<dbReference type="Gene3D" id="3.40.190.10">
    <property type="entry name" value="Periplasmic binding protein-like II"/>
    <property type="match status" value="2"/>
</dbReference>
<accession>A0A077MA19</accession>
<dbReference type="GO" id="GO:0042597">
    <property type="term" value="C:periplasmic space"/>
    <property type="evidence" value="ECO:0007669"/>
    <property type="project" value="UniProtKB-SubCell"/>
</dbReference>
<evidence type="ECO:0000313" key="6">
    <source>
        <dbReference type="EMBL" id="CCI53424.1"/>
    </source>
</evidence>
<organism evidence="6 7">
    <name type="scientific">Nostocoides jenkinsii Ben 74</name>
    <dbReference type="NCBI Taxonomy" id="1193518"/>
    <lineage>
        <taxon>Bacteria</taxon>
        <taxon>Bacillati</taxon>
        <taxon>Actinomycetota</taxon>
        <taxon>Actinomycetes</taxon>
        <taxon>Micrococcales</taxon>
        <taxon>Intrasporangiaceae</taxon>
        <taxon>Nostocoides</taxon>
    </lineage>
</organism>
<dbReference type="SUPFAM" id="SSF53850">
    <property type="entry name" value="Periplasmic binding protein-like II"/>
    <property type="match status" value="1"/>
</dbReference>
<dbReference type="InterPro" id="IPR015168">
    <property type="entry name" value="SsuA/THI5"/>
</dbReference>
<comment type="subcellular location">
    <subcellularLocation>
        <location evidence="1">Periplasm</location>
    </subcellularLocation>
</comment>
<sequence>MSPIISRSRHTRRAALLAATLAVGVGLSACASTGATTSGGTAADGSKVLRIAYQKFPSGDLVVKNQKLLEKALPGWTIEWKAFDSGASINTAFIAKAVDIGAIGSSPVARGLSAPLNIPYSVVYVLDVAGENEALVARKDSGVTTLEGLKGKRIATPFASTSHYSLLAALDHVGLKESDVTLVDLQPQDILAAWQRGDIDATYVWLPVLDKLRESGTQLVSSAEVAEWGKPTLDLGVVSNDLIAKHPEVVEAWRKAEAAGTATILNDPTAAAAAVAAELETTPEDAASQLKQGVFLTPEELTSATWLGSDGAPGGVAASLHDAAGFLAQQKKVPTAPAADVFTKAVYTKGLPGALGQ</sequence>
<dbReference type="STRING" id="1193518.BN13_390041"/>
<feature type="signal peptide" evidence="4">
    <location>
        <begin position="1"/>
        <end position="31"/>
    </location>
</feature>
<dbReference type="SMART" id="SM00062">
    <property type="entry name" value="PBPb"/>
    <property type="match status" value="1"/>
</dbReference>
<reference evidence="6 7" key="1">
    <citation type="journal article" date="2013" name="ISME J.">
        <title>A metabolic model for members of the genus Tetrasphaera involved in enhanced biological phosphorus removal.</title>
        <authorList>
            <person name="Kristiansen R."/>
            <person name="Nguyen H.T.T."/>
            <person name="Saunders A.M."/>
            <person name="Nielsen J.L."/>
            <person name="Wimmer R."/>
            <person name="Le V.Q."/>
            <person name="McIlroy S.J."/>
            <person name="Petrovski S."/>
            <person name="Seviour R.J."/>
            <person name="Calteau A."/>
            <person name="Nielsen K.L."/>
            <person name="Nielsen P.H."/>
        </authorList>
    </citation>
    <scope>NUCLEOTIDE SEQUENCE [LARGE SCALE GENOMIC DNA]</scope>
    <source>
        <strain evidence="6 7">Ben 74</strain>
    </source>
</reference>
<keyword evidence="3 4" id="KW-0732">Signal</keyword>
<comment type="similarity">
    <text evidence="2">Belongs to the bacterial solute-binding protein SsuA/TauA family.</text>
</comment>
<protein>
    <submittedName>
        <fullName evidence="6">Taurine transporter subunit periplasmic-binding component of ABC superfamily</fullName>
    </submittedName>
</protein>
<dbReference type="GO" id="GO:0042918">
    <property type="term" value="P:alkanesulfonate transmembrane transport"/>
    <property type="evidence" value="ECO:0007669"/>
    <property type="project" value="TreeGrafter"/>
</dbReference>
<comment type="caution">
    <text evidence="6">The sequence shown here is derived from an EMBL/GenBank/DDBJ whole genome shotgun (WGS) entry which is preliminary data.</text>
</comment>
<dbReference type="InterPro" id="IPR001638">
    <property type="entry name" value="Solute-binding_3/MltF_N"/>
</dbReference>
<dbReference type="Pfam" id="PF09084">
    <property type="entry name" value="NMT1"/>
    <property type="match status" value="1"/>
</dbReference>
<keyword evidence="7" id="KW-1185">Reference proteome</keyword>
<feature type="domain" description="Solute-binding protein family 3/N-terminal" evidence="5">
    <location>
        <begin position="48"/>
        <end position="267"/>
    </location>
</feature>
<name>A0A077MA19_9MICO</name>